<accession>A0A401Z6L5</accession>
<keyword evidence="3" id="KW-1185">Reference proteome</keyword>
<gene>
    <name evidence="2" type="ORF">EHYA_10284</name>
</gene>
<evidence type="ECO:0000313" key="3">
    <source>
        <dbReference type="Proteomes" id="UP000286931"/>
    </source>
</evidence>
<comment type="caution">
    <text evidence="2">The sequence shown here is derived from an EMBL/GenBank/DDBJ whole genome shotgun (WGS) entry which is preliminary data.</text>
</comment>
<dbReference type="EMBL" id="BIFH01000066">
    <property type="protein sequence ID" value="GCE02507.1"/>
    <property type="molecule type" value="Genomic_DNA"/>
</dbReference>
<dbReference type="OrthoDB" id="3873239at2"/>
<organism evidence="2 3">
    <name type="scientific">Embleya hyalina</name>
    <dbReference type="NCBI Taxonomy" id="516124"/>
    <lineage>
        <taxon>Bacteria</taxon>
        <taxon>Bacillati</taxon>
        <taxon>Actinomycetota</taxon>
        <taxon>Actinomycetes</taxon>
        <taxon>Kitasatosporales</taxon>
        <taxon>Streptomycetaceae</taxon>
        <taxon>Embleya</taxon>
    </lineage>
</organism>
<dbReference type="RefSeq" id="WP_126643991.1">
    <property type="nucleotide sequence ID" value="NZ_BIFH01000066.1"/>
</dbReference>
<dbReference type="AlphaFoldDB" id="A0A401Z6L5"/>
<dbReference type="Proteomes" id="UP000286931">
    <property type="component" value="Unassembled WGS sequence"/>
</dbReference>
<proteinExistence type="predicted"/>
<evidence type="ECO:0000313" key="2">
    <source>
        <dbReference type="EMBL" id="GCE02507.1"/>
    </source>
</evidence>
<name>A0A401Z6L5_9ACTN</name>
<sequence length="74" mass="7595">MSEAPAADGAERAVAEDVATGAGVVEPPPPTGDPHVDAVLATLSRVGDLPTEAHGPVYEDVHRGLRDTLADLDR</sequence>
<protein>
    <submittedName>
        <fullName evidence="2">Uncharacterized protein</fullName>
    </submittedName>
</protein>
<feature type="region of interest" description="Disordered" evidence="1">
    <location>
        <begin position="1"/>
        <end position="36"/>
    </location>
</feature>
<evidence type="ECO:0000256" key="1">
    <source>
        <dbReference type="SAM" id="MobiDB-lite"/>
    </source>
</evidence>
<reference evidence="2 3" key="1">
    <citation type="submission" date="2018-12" db="EMBL/GenBank/DDBJ databases">
        <title>Draft genome sequence of Embleya hyalina NBRC 13850T.</title>
        <authorList>
            <person name="Komaki H."/>
            <person name="Hosoyama A."/>
            <person name="Kimura A."/>
            <person name="Ichikawa N."/>
            <person name="Tamura T."/>
        </authorList>
    </citation>
    <scope>NUCLEOTIDE SEQUENCE [LARGE SCALE GENOMIC DNA]</scope>
    <source>
        <strain evidence="2 3">NBRC 13850</strain>
    </source>
</reference>